<dbReference type="PROSITE" id="PS00557">
    <property type="entry name" value="FMN_HYDROXY_ACID_DH_1"/>
    <property type="match status" value="1"/>
</dbReference>
<dbReference type="GO" id="GO:0004460">
    <property type="term" value="F:L-lactate dehydrogenase (cytochrome) activity"/>
    <property type="evidence" value="ECO:0007669"/>
    <property type="project" value="UniProtKB-EC"/>
</dbReference>
<name>A0A316UK23_9BASI</name>
<evidence type="ECO:0000256" key="21">
    <source>
        <dbReference type="ARBA" id="ARBA00078938"/>
    </source>
</evidence>
<evidence type="ECO:0000256" key="1">
    <source>
        <dbReference type="ARBA" id="ARBA00001917"/>
    </source>
</evidence>
<evidence type="ECO:0000256" key="11">
    <source>
        <dbReference type="ARBA" id="ARBA00023002"/>
    </source>
</evidence>
<keyword evidence="10" id="KW-0809">Transit peptide</keyword>
<organism evidence="24 25">
    <name type="scientific">Jaminaea rosea</name>
    <dbReference type="NCBI Taxonomy" id="1569628"/>
    <lineage>
        <taxon>Eukaryota</taxon>
        <taxon>Fungi</taxon>
        <taxon>Dikarya</taxon>
        <taxon>Basidiomycota</taxon>
        <taxon>Ustilaginomycotina</taxon>
        <taxon>Exobasidiomycetes</taxon>
        <taxon>Microstromatales</taxon>
        <taxon>Microstromatales incertae sedis</taxon>
        <taxon>Jaminaea</taxon>
    </lineage>
</organism>
<dbReference type="SUPFAM" id="SSF51395">
    <property type="entry name" value="FMN-linked oxidoreductases"/>
    <property type="match status" value="1"/>
</dbReference>
<dbReference type="Gene3D" id="3.20.20.70">
    <property type="entry name" value="Aldolase class I"/>
    <property type="match status" value="1"/>
</dbReference>
<evidence type="ECO:0000256" key="17">
    <source>
        <dbReference type="ARBA" id="ARBA00066458"/>
    </source>
</evidence>
<evidence type="ECO:0000259" key="22">
    <source>
        <dbReference type="PROSITE" id="PS50255"/>
    </source>
</evidence>
<dbReference type="FunFam" id="3.10.120.10:FF:000009">
    <property type="entry name" value="Cytochrome b2, mitochondrial, putative"/>
    <property type="match status" value="1"/>
</dbReference>
<evidence type="ECO:0000313" key="24">
    <source>
        <dbReference type="EMBL" id="PWN25579.1"/>
    </source>
</evidence>
<keyword evidence="13" id="KW-0496">Mitochondrion</keyword>
<evidence type="ECO:0000256" key="2">
    <source>
        <dbReference type="ARBA" id="ARBA00001970"/>
    </source>
</evidence>
<comment type="cofactor">
    <cofactor evidence="1">
        <name>FMN</name>
        <dbReference type="ChEBI" id="CHEBI:58210"/>
    </cofactor>
</comment>
<feature type="domain" description="Cytochrome b5 heme-binding" evidence="22">
    <location>
        <begin position="2"/>
        <end position="79"/>
    </location>
</feature>
<evidence type="ECO:0000256" key="15">
    <source>
        <dbReference type="ARBA" id="ARBA00061137"/>
    </source>
</evidence>
<dbReference type="Pfam" id="PF01070">
    <property type="entry name" value="FMN_dh"/>
    <property type="match status" value="1"/>
</dbReference>
<dbReference type="Pfam" id="PF00173">
    <property type="entry name" value="Cyt-b5"/>
    <property type="match status" value="1"/>
</dbReference>
<feature type="domain" description="FMN hydroxy acid dehydrogenase" evidence="23">
    <location>
        <begin position="102"/>
        <end position="466"/>
    </location>
</feature>
<keyword evidence="5" id="KW-0813">Transport</keyword>
<dbReference type="OrthoDB" id="1925334at2759"/>
<dbReference type="AlphaFoldDB" id="A0A316UK23"/>
<keyword evidence="25" id="KW-1185">Reference proteome</keyword>
<dbReference type="PANTHER" id="PTHR10578:SF148">
    <property type="entry name" value="L-LACTATE DEHYDROGENASE (CYTOCHROME)"/>
    <property type="match status" value="1"/>
</dbReference>
<comment type="similarity">
    <text evidence="15">In the C-terminal section; belongs to the FMN-dependent alpha-hydroxy acid dehydrogenase family.</text>
</comment>
<dbReference type="EC" id="1.1.2.3" evidence="17"/>
<accession>A0A316UK23</accession>
<keyword evidence="8" id="KW-0288">FMN</keyword>
<dbReference type="SMART" id="SM01117">
    <property type="entry name" value="Cyt-b5"/>
    <property type="match status" value="1"/>
</dbReference>
<gene>
    <name evidence="24" type="ORF">BDZ90DRAFT_243106</name>
</gene>
<dbReference type="GO" id="GO:0005758">
    <property type="term" value="C:mitochondrial intermembrane space"/>
    <property type="evidence" value="ECO:0007669"/>
    <property type="project" value="UniProtKB-SubCell"/>
</dbReference>
<keyword evidence="9" id="KW-0479">Metal-binding</keyword>
<evidence type="ECO:0000256" key="10">
    <source>
        <dbReference type="ARBA" id="ARBA00022946"/>
    </source>
</evidence>
<comment type="cofactor">
    <cofactor evidence="2">
        <name>heme b</name>
        <dbReference type="ChEBI" id="CHEBI:60344"/>
    </cofactor>
</comment>
<dbReference type="FunFam" id="3.20.20.70:FF:000062">
    <property type="entry name" value="Cytochrome b2, mitochondrial, putative"/>
    <property type="match status" value="1"/>
</dbReference>
<dbReference type="InterPro" id="IPR001199">
    <property type="entry name" value="Cyt_B5-like_heme/steroid-bd"/>
</dbReference>
<dbReference type="PROSITE" id="PS51349">
    <property type="entry name" value="FMN_HYDROXY_ACID_DH_2"/>
    <property type="match status" value="1"/>
</dbReference>
<keyword evidence="12" id="KW-0408">Iron</keyword>
<dbReference type="InterPro" id="IPR000262">
    <property type="entry name" value="FMN-dep_DH"/>
</dbReference>
<dbReference type="InterPro" id="IPR037458">
    <property type="entry name" value="L-MDH/L-LDH_FMN-bd"/>
</dbReference>
<dbReference type="InterPro" id="IPR013785">
    <property type="entry name" value="Aldolase_TIM"/>
</dbReference>
<dbReference type="Gene3D" id="3.10.120.10">
    <property type="entry name" value="Cytochrome b5-like heme/steroid binding domain"/>
    <property type="match status" value="1"/>
</dbReference>
<evidence type="ECO:0000256" key="18">
    <source>
        <dbReference type="ARBA" id="ARBA00068515"/>
    </source>
</evidence>
<dbReference type="InterPro" id="IPR036400">
    <property type="entry name" value="Cyt_B5-like_heme/steroid_sf"/>
</dbReference>
<evidence type="ECO:0000256" key="4">
    <source>
        <dbReference type="ARBA" id="ARBA00011881"/>
    </source>
</evidence>
<reference evidence="24 25" key="1">
    <citation type="journal article" date="2018" name="Mol. Biol. Evol.">
        <title>Broad Genomic Sampling Reveals a Smut Pathogenic Ancestry of the Fungal Clade Ustilaginomycotina.</title>
        <authorList>
            <person name="Kijpornyongpan T."/>
            <person name="Mondo S.J."/>
            <person name="Barry K."/>
            <person name="Sandor L."/>
            <person name="Lee J."/>
            <person name="Lipzen A."/>
            <person name="Pangilinan J."/>
            <person name="LaButti K."/>
            <person name="Hainaut M."/>
            <person name="Henrissat B."/>
            <person name="Grigoriev I.V."/>
            <person name="Spatafora J.W."/>
            <person name="Aime M.C."/>
        </authorList>
    </citation>
    <scope>NUCLEOTIDE SEQUENCE [LARGE SCALE GENOMIC DNA]</scope>
    <source>
        <strain evidence="24 25">MCA 5214</strain>
    </source>
</reference>
<comment type="subunit">
    <text evidence="4">Homotetramer.</text>
</comment>
<sequence length="513" mass="55977">MSKQLDGAEVAKHNGKDSLWVIIHGKAWDLTEFAPEHPGGAGILYKYGGKDATEAYEPIHPPNTLETNLSPDKMVGEVRQDTIQVVEETKKDKPKLQPGQLPPLDQCLNLYDFEVVARQVLKPTAWAYYSSGADDEVTMRENSNAYGRVWFRPRILRDVSSVNFATSMLGQKTSMPIYITATALGRLGHPDGEKNLTVAAGKSGLIQMIPTLASCSFDEIVDAKVHDQQVQFFQLYVNSNRAITEKIVRHAENRGVKGLFVTVDAPQLGRREKDMRMKFDDTGSQVQNSNKDNVDRSQGAARAISSFIDPSLNWEDLQWLRSITKMPIVLKGVQTWEDAVLAAEAGLNGVVLSNHGGRQLDYAPSGIEILAEVVAALKQRNLWRSTFEVFIDGGVRRATDVLKAVALGAKGVGIGRPFLYAYSAYGAEGTLAAINILKAEMEMAMRLLGARTIAEITPDMVDTRALGFHSSSVPASHGRSLYERLDTAVGGADEGNIPGGLQNAGQDPANSKL</sequence>
<comment type="similarity">
    <text evidence="16">In the N-terminal section; belongs to the cytochrome b5 family.</text>
</comment>
<dbReference type="GO" id="GO:0006089">
    <property type="term" value="P:lactate metabolic process"/>
    <property type="evidence" value="ECO:0007669"/>
    <property type="project" value="TreeGrafter"/>
</dbReference>
<evidence type="ECO:0000256" key="20">
    <source>
        <dbReference type="ARBA" id="ARBA00078774"/>
    </source>
</evidence>
<comment type="catalytic activity">
    <reaction evidence="14">
        <text>(S)-lactate + 2 Fe(III)-[cytochrome c] = 2 Fe(II)-[cytochrome c] + pyruvate + 2 H(+)</text>
        <dbReference type="Rhea" id="RHEA:19909"/>
        <dbReference type="Rhea" id="RHEA-COMP:10350"/>
        <dbReference type="Rhea" id="RHEA-COMP:14399"/>
        <dbReference type="ChEBI" id="CHEBI:15361"/>
        <dbReference type="ChEBI" id="CHEBI:15378"/>
        <dbReference type="ChEBI" id="CHEBI:16651"/>
        <dbReference type="ChEBI" id="CHEBI:29033"/>
        <dbReference type="ChEBI" id="CHEBI:29034"/>
        <dbReference type="EC" id="1.1.2.3"/>
    </reaction>
    <physiologicalReaction direction="left-to-right" evidence="14">
        <dbReference type="Rhea" id="RHEA:19910"/>
    </physiologicalReaction>
</comment>
<evidence type="ECO:0000256" key="3">
    <source>
        <dbReference type="ARBA" id="ARBA00004569"/>
    </source>
</evidence>
<dbReference type="STRING" id="1569628.A0A316UK23"/>
<keyword evidence="6" id="KW-0349">Heme</keyword>
<dbReference type="EMBL" id="KZ819675">
    <property type="protein sequence ID" value="PWN25579.1"/>
    <property type="molecule type" value="Genomic_DNA"/>
</dbReference>
<dbReference type="GeneID" id="37029245"/>
<protein>
    <recommendedName>
        <fullName evidence="18">L-lactate dehydrogenase (cytochrome)</fullName>
        <ecNumber evidence="17">1.1.2.3</ecNumber>
    </recommendedName>
    <alternativeName>
        <fullName evidence="20">Cytochrome b2</fullName>
    </alternativeName>
    <alternativeName>
        <fullName evidence="19">Flavocytochrome b2</fullName>
    </alternativeName>
    <alternativeName>
        <fullName evidence="21">L-lactate ferricytochrome c oxidoreductase</fullName>
    </alternativeName>
</protein>
<evidence type="ECO:0000256" key="16">
    <source>
        <dbReference type="ARBA" id="ARBA00061589"/>
    </source>
</evidence>
<evidence type="ECO:0000256" key="5">
    <source>
        <dbReference type="ARBA" id="ARBA00022448"/>
    </source>
</evidence>
<dbReference type="GO" id="GO:0046872">
    <property type="term" value="F:metal ion binding"/>
    <property type="evidence" value="ECO:0007669"/>
    <property type="project" value="UniProtKB-KW"/>
</dbReference>
<dbReference type="PANTHER" id="PTHR10578">
    <property type="entry name" value="S -2-HYDROXY-ACID OXIDASE-RELATED"/>
    <property type="match status" value="1"/>
</dbReference>
<keyword evidence="11" id="KW-0560">Oxidoreductase</keyword>
<evidence type="ECO:0000256" key="9">
    <source>
        <dbReference type="ARBA" id="ARBA00022723"/>
    </source>
</evidence>
<dbReference type="CDD" id="cd02922">
    <property type="entry name" value="FCB2_FMN"/>
    <property type="match status" value="1"/>
</dbReference>
<dbReference type="RefSeq" id="XP_025360191.1">
    <property type="nucleotide sequence ID" value="XM_025507422.1"/>
</dbReference>
<dbReference type="Proteomes" id="UP000245884">
    <property type="component" value="Unassembled WGS sequence"/>
</dbReference>
<dbReference type="PROSITE" id="PS50255">
    <property type="entry name" value="CYTOCHROME_B5_2"/>
    <property type="match status" value="1"/>
</dbReference>
<evidence type="ECO:0000259" key="23">
    <source>
        <dbReference type="PROSITE" id="PS51349"/>
    </source>
</evidence>
<evidence type="ECO:0000256" key="13">
    <source>
        <dbReference type="ARBA" id="ARBA00023128"/>
    </source>
</evidence>
<comment type="subcellular location">
    <subcellularLocation>
        <location evidence="3">Mitochondrion intermembrane space</location>
    </subcellularLocation>
</comment>
<evidence type="ECO:0000256" key="19">
    <source>
        <dbReference type="ARBA" id="ARBA00075949"/>
    </source>
</evidence>
<dbReference type="SUPFAM" id="SSF55856">
    <property type="entry name" value="Cytochrome b5-like heme/steroid binding domain"/>
    <property type="match status" value="1"/>
</dbReference>
<proteinExistence type="inferred from homology"/>
<evidence type="ECO:0000256" key="6">
    <source>
        <dbReference type="ARBA" id="ARBA00022617"/>
    </source>
</evidence>
<evidence type="ECO:0000313" key="25">
    <source>
        <dbReference type="Proteomes" id="UP000245884"/>
    </source>
</evidence>
<keyword evidence="7" id="KW-0285">Flavoprotein</keyword>
<evidence type="ECO:0000256" key="7">
    <source>
        <dbReference type="ARBA" id="ARBA00022630"/>
    </source>
</evidence>
<evidence type="ECO:0000256" key="8">
    <source>
        <dbReference type="ARBA" id="ARBA00022643"/>
    </source>
</evidence>
<evidence type="ECO:0000256" key="12">
    <source>
        <dbReference type="ARBA" id="ARBA00023004"/>
    </source>
</evidence>
<dbReference type="InterPro" id="IPR037396">
    <property type="entry name" value="FMN_HAD"/>
</dbReference>
<evidence type="ECO:0000256" key="14">
    <source>
        <dbReference type="ARBA" id="ARBA00052399"/>
    </source>
</evidence>
<dbReference type="InterPro" id="IPR008259">
    <property type="entry name" value="FMN_hydac_DH_AS"/>
</dbReference>